<reference evidence="1 2" key="1">
    <citation type="submission" date="2016-02" db="EMBL/GenBank/DDBJ databases">
        <title>Paenibacillus sp. LPB0068, isolated from Crassostrea gigas.</title>
        <authorList>
            <person name="Shin S.-K."/>
            <person name="Yi H."/>
        </authorList>
    </citation>
    <scope>NUCLEOTIDE SEQUENCE [LARGE SCALE GENOMIC DNA]</scope>
    <source>
        <strain evidence="1 2">LPB0068</strain>
    </source>
</reference>
<sequence length="179" mass="19842">MEKFEAKQLCQQHIHRYVRVMIQDGRAVDGFIENVDDENIYLAVPVGHEMNNEQVEAAQYHGNNAPVGSYENPSMLQPAGYENPSMIQPTSYENPSMLQSAGYGPQQGYGNQSGCGCGGQSWGTGTGGYPGVDTRGFFPGYGYYPAPAPFYGYPYGRRRFNRVILPLTLFTTLALLPYF</sequence>
<dbReference type="EMBL" id="LSFN01000032">
    <property type="protein sequence ID" value="OAB72697.1"/>
    <property type="molecule type" value="Genomic_DNA"/>
</dbReference>
<dbReference type="KEGG" id="pcx:LPB68_05530"/>
<comment type="caution">
    <text evidence="1">The sequence shown here is derived from an EMBL/GenBank/DDBJ whole genome shotgun (WGS) entry which is preliminary data.</text>
</comment>
<name>A0A162RKJ1_9BACL</name>
<keyword evidence="2" id="KW-1185">Reference proteome</keyword>
<evidence type="ECO:0000313" key="1">
    <source>
        <dbReference type="EMBL" id="OAB72697.1"/>
    </source>
</evidence>
<dbReference type="AlphaFoldDB" id="A0A162RKJ1"/>
<proteinExistence type="predicted"/>
<gene>
    <name evidence="1" type="ORF">PNBC_14720</name>
</gene>
<dbReference type="OrthoDB" id="2943863at2"/>
<dbReference type="RefSeq" id="WP_068659424.1">
    <property type="nucleotide sequence ID" value="NZ_CP017770.1"/>
</dbReference>
<accession>A0A162RKJ1</accession>
<dbReference type="STRING" id="1763538.LPB68_05530"/>
<evidence type="ECO:0000313" key="2">
    <source>
        <dbReference type="Proteomes" id="UP000077134"/>
    </source>
</evidence>
<protein>
    <recommendedName>
        <fullName evidence="3">Phosphatidylinositol kinase</fullName>
    </recommendedName>
</protein>
<dbReference type="Proteomes" id="UP000077134">
    <property type="component" value="Unassembled WGS sequence"/>
</dbReference>
<organism evidence="1 2">
    <name type="scientific">Paenibacillus crassostreae</name>
    <dbReference type="NCBI Taxonomy" id="1763538"/>
    <lineage>
        <taxon>Bacteria</taxon>
        <taxon>Bacillati</taxon>
        <taxon>Bacillota</taxon>
        <taxon>Bacilli</taxon>
        <taxon>Bacillales</taxon>
        <taxon>Paenibacillaceae</taxon>
        <taxon>Paenibacillus</taxon>
    </lineage>
</organism>
<evidence type="ECO:0008006" key="3">
    <source>
        <dbReference type="Google" id="ProtNLM"/>
    </source>
</evidence>